<evidence type="ECO:0000259" key="1">
    <source>
        <dbReference type="Pfam" id="PF22227"/>
    </source>
</evidence>
<dbReference type="Pfam" id="PF22227">
    <property type="entry name" value="DNA_pol3_gamma_R_C"/>
    <property type="match status" value="1"/>
</dbReference>
<dbReference type="EMBL" id="JACHEX010000005">
    <property type="protein sequence ID" value="MBB6063243.1"/>
    <property type="molecule type" value="Genomic_DNA"/>
</dbReference>
<comment type="caution">
    <text evidence="2">The sequence shown here is derived from an EMBL/GenBank/DDBJ whole genome shotgun (WGS) entry which is preliminary data.</text>
</comment>
<protein>
    <submittedName>
        <fullName evidence="2">DNA polymerase-3 subunit delta</fullName>
        <ecNumber evidence="2">2.7.7.7</ecNumber>
    </submittedName>
</protein>
<dbReference type="PANTHER" id="PTHR11669:SF8">
    <property type="entry name" value="DNA POLYMERASE III SUBUNIT DELTA"/>
    <property type="match status" value="1"/>
</dbReference>
<evidence type="ECO:0000313" key="3">
    <source>
        <dbReference type="Proteomes" id="UP000555828"/>
    </source>
</evidence>
<dbReference type="GO" id="GO:0003887">
    <property type="term" value="F:DNA-directed DNA polymerase activity"/>
    <property type="evidence" value="ECO:0007669"/>
    <property type="project" value="UniProtKB-EC"/>
</dbReference>
<dbReference type="PANTHER" id="PTHR11669">
    <property type="entry name" value="REPLICATION FACTOR C / DNA POLYMERASE III GAMMA-TAU SUBUNIT"/>
    <property type="match status" value="1"/>
</dbReference>
<sequence>MEKIRKLIENNSGNSIAIVGENKRYVNDKVKQAVLDVTNYNIQRYLMIDENNIKIDQVRNIQEFLSFSSDKGKKIVVIFNAEKMLPEAENALLKTLEEPPSYSLIVLTTTNWKALYPTIRSRLQKYYVSVPKDILLGLQDFILKKLAIEFPDKVDEIKANNLKIVEIENFEVSPSYCYSLYLKVKESLEDAKKINNFVASLSSIKDFNFLKVLSKIALWICEEFSCDYKFAKVLSSILSSKVANYNYELTYYFILLSLNDAIKQE</sequence>
<dbReference type="InterPro" id="IPR054510">
    <property type="entry name" value="Tm0771-like_C"/>
</dbReference>
<name>A0A841GT18_9BACT</name>
<dbReference type="AlphaFoldDB" id="A0A841GT18"/>
<accession>A0A841GT18</accession>
<evidence type="ECO:0000313" key="2">
    <source>
        <dbReference type="EMBL" id="MBB6063243.1"/>
    </source>
</evidence>
<gene>
    <name evidence="2" type="ORF">HNP65_001707</name>
</gene>
<dbReference type="EC" id="2.7.7.7" evidence="2"/>
<reference evidence="2 3" key="1">
    <citation type="submission" date="2020-08" db="EMBL/GenBank/DDBJ databases">
        <title>Genomic Encyclopedia of Type Strains, Phase IV (KMG-IV): sequencing the most valuable type-strain genomes for metagenomic binning, comparative biology and taxonomic classification.</title>
        <authorList>
            <person name="Goeker M."/>
        </authorList>
    </citation>
    <scope>NUCLEOTIDE SEQUENCE [LARGE SCALE GENOMIC DNA]</scope>
    <source>
        <strain evidence="2 3">DSM 13481</strain>
    </source>
</reference>
<dbReference type="GO" id="GO:0006261">
    <property type="term" value="P:DNA-templated DNA replication"/>
    <property type="evidence" value="ECO:0007669"/>
    <property type="project" value="TreeGrafter"/>
</dbReference>
<dbReference type="Gene3D" id="3.40.50.300">
    <property type="entry name" value="P-loop containing nucleotide triphosphate hydrolases"/>
    <property type="match status" value="1"/>
</dbReference>
<dbReference type="InterPro" id="IPR027417">
    <property type="entry name" value="P-loop_NTPase"/>
</dbReference>
<feature type="domain" description="Tm0771-like C-terminal" evidence="1">
    <location>
        <begin position="184"/>
        <end position="260"/>
    </location>
</feature>
<dbReference type="Proteomes" id="UP000555828">
    <property type="component" value="Unassembled WGS sequence"/>
</dbReference>
<dbReference type="RefSeq" id="WP_184619837.1">
    <property type="nucleotide sequence ID" value="NZ_JACHEX010000005.1"/>
</dbReference>
<proteinExistence type="predicted"/>
<keyword evidence="2" id="KW-0808">Transferase</keyword>
<dbReference type="SUPFAM" id="SSF52540">
    <property type="entry name" value="P-loop containing nucleoside triphosphate hydrolases"/>
    <property type="match status" value="1"/>
</dbReference>
<dbReference type="InterPro" id="IPR050238">
    <property type="entry name" value="DNA_Rep/Repair_Clamp_Loader"/>
</dbReference>
<dbReference type="Pfam" id="PF13177">
    <property type="entry name" value="DNA_pol3_delta2"/>
    <property type="match status" value="1"/>
</dbReference>
<keyword evidence="3" id="KW-1185">Reference proteome</keyword>
<organism evidence="2 3">
    <name type="scientific">Thermosipho japonicus</name>
    <dbReference type="NCBI Taxonomy" id="90323"/>
    <lineage>
        <taxon>Bacteria</taxon>
        <taxon>Thermotogati</taxon>
        <taxon>Thermotogota</taxon>
        <taxon>Thermotogae</taxon>
        <taxon>Thermotogales</taxon>
        <taxon>Fervidobacteriaceae</taxon>
        <taxon>Thermosipho</taxon>
    </lineage>
</organism>
<keyword evidence="2" id="KW-0548">Nucleotidyltransferase</keyword>